<evidence type="ECO:0000256" key="1">
    <source>
        <dbReference type="ARBA" id="ARBA00023157"/>
    </source>
</evidence>
<feature type="non-terminal residue" evidence="3">
    <location>
        <position position="1"/>
    </location>
</feature>
<evidence type="ECO:0000259" key="2">
    <source>
        <dbReference type="PROSITE" id="PS51406"/>
    </source>
</evidence>
<accession>A0AAV2S5M4</accession>
<dbReference type="Proteomes" id="UP001497623">
    <property type="component" value="Unassembled WGS sequence"/>
</dbReference>
<dbReference type="SMART" id="SM00186">
    <property type="entry name" value="FBG"/>
    <property type="match status" value="1"/>
</dbReference>
<sequence>PSEYKYELQVLFYFGTAGDSLHSHVGCYFSTFDTDNDQNDGNCAESRHGAWWYNSCDVSNLNGRYYPSNDASGHIDGIKWNTLHPNRSLKSSKMMVRPSSHAVAEHTRGLHEAHETGIH</sequence>
<keyword evidence="1" id="KW-1015">Disulfide bond</keyword>
<comment type="caution">
    <text evidence="3">The sequence shown here is derived from an EMBL/GenBank/DDBJ whole genome shotgun (WGS) entry which is preliminary data.</text>
</comment>
<dbReference type="SUPFAM" id="SSF56496">
    <property type="entry name" value="Fibrinogen C-terminal domain-like"/>
    <property type="match status" value="1"/>
</dbReference>
<dbReference type="AlphaFoldDB" id="A0AAV2S5M4"/>
<feature type="domain" description="Fibrinogen C-terminal" evidence="2">
    <location>
        <begin position="1"/>
        <end position="100"/>
    </location>
</feature>
<dbReference type="Gene3D" id="3.90.215.10">
    <property type="entry name" value="Gamma Fibrinogen, chain A, domain 1"/>
    <property type="match status" value="1"/>
</dbReference>
<dbReference type="InterPro" id="IPR036056">
    <property type="entry name" value="Fibrinogen-like_C"/>
</dbReference>
<keyword evidence="4" id="KW-1185">Reference proteome</keyword>
<dbReference type="PANTHER" id="PTHR19143">
    <property type="entry name" value="FIBRINOGEN/TENASCIN/ANGIOPOEITIN"/>
    <property type="match status" value="1"/>
</dbReference>
<dbReference type="GO" id="GO:0005615">
    <property type="term" value="C:extracellular space"/>
    <property type="evidence" value="ECO:0007669"/>
    <property type="project" value="TreeGrafter"/>
</dbReference>
<dbReference type="Pfam" id="PF00147">
    <property type="entry name" value="Fibrinogen_C"/>
    <property type="match status" value="1"/>
</dbReference>
<dbReference type="PROSITE" id="PS00514">
    <property type="entry name" value="FIBRINOGEN_C_1"/>
    <property type="match status" value="1"/>
</dbReference>
<evidence type="ECO:0000313" key="3">
    <source>
        <dbReference type="EMBL" id="CAL4166411.1"/>
    </source>
</evidence>
<dbReference type="PROSITE" id="PS51406">
    <property type="entry name" value="FIBRINOGEN_C_2"/>
    <property type="match status" value="1"/>
</dbReference>
<dbReference type="InterPro" id="IPR050373">
    <property type="entry name" value="Fibrinogen_C-term_domain"/>
</dbReference>
<reference evidence="3 4" key="1">
    <citation type="submission" date="2024-05" db="EMBL/GenBank/DDBJ databases">
        <authorList>
            <person name="Wallberg A."/>
        </authorList>
    </citation>
    <scope>NUCLEOTIDE SEQUENCE [LARGE SCALE GENOMIC DNA]</scope>
</reference>
<dbReference type="EMBL" id="CAXKWB010048242">
    <property type="protein sequence ID" value="CAL4166411.1"/>
    <property type="molecule type" value="Genomic_DNA"/>
</dbReference>
<name>A0AAV2S5M4_MEGNR</name>
<organism evidence="3 4">
    <name type="scientific">Meganyctiphanes norvegica</name>
    <name type="common">Northern krill</name>
    <name type="synonym">Thysanopoda norvegica</name>
    <dbReference type="NCBI Taxonomy" id="48144"/>
    <lineage>
        <taxon>Eukaryota</taxon>
        <taxon>Metazoa</taxon>
        <taxon>Ecdysozoa</taxon>
        <taxon>Arthropoda</taxon>
        <taxon>Crustacea</taxon>
        <taxon>Multicrustacea</taxon>
        <taxon>Malacostraca</taxon>
        <taxon>Eumalacostraca</taxon>
        <taxon>Eucarida</taxon>
        <taxon>Euphausiacea</taxon>
        <taxon>Euphausiidae</taxon>
        <taxon>Meganyctiphanes</taxon>
    </lineage>
</organism>
<dbReference type="InterPro" id="IPR002181">
    <property type="entry name" value="Fibrinogen_a/b/g_C_dom"/>
</dbReference>
<dbReference type="InterPro" id="IPR014716">
    <property type="entry name" value="Fibrinogen_a/b/g_C_1"/>
</dbReference>
<proteinExistence type="predicted"/>
<dbReference type="InterPro" id="IPR020837">
    <property type="entry name" value="Fibrinogen_CS"/>
</dbReference>
<gene>
    <name evidence="3" type="ORF">MNOR_LOCUS33444</name>
</gene>
<protein>
    <recommendedName>
        <fullName evidence="2">Fibrinogen C-terminal domain-containing protein</fullName>
    </recommendedName>
</protein>
<evidence type="ECO:0000313" key="4">
    <source>
        <dbReference type="Proteomes" id="UP001497623"/>
    </source>
</evidence>